<dbReference type="Pfam" id="PF13640">
    <property type="entry name" value="2OG-FeII_Oxy_3"/>
    <property type="match status" value="1"/>
</dbReference>
<dbReference type="GO" id="GO:0046872">
    <property type="term" value="F:metal ion binding"/>
    <property type="evidence" value="ECO:0007669"/>
    <property type="project" value="UniProtKB-KW"/>
</dbReference>
<feature type="compositionally biased region" description="Polar residues" evidence="2">
    <location>
        <begin position="1"/>
        <end position="10"/>
    </location>
</feature>
<keyword evidence="1" id="KW-0408">Iron</keyword>
<comment type="similarity">
    <text evidence="1">Belongs to the iron/ascorbate-dependent oxidoreductase family.</text>
</comment>
<keyword evidence="1" id="KW-0560">Oxidoreductase</keyword>
<dbReference type="OrthoDB" id="27483at2759"/>
<name>A0A8H7D2G4_9AGAR</name>
<dbReference type="Gene3D" id="2.60.120.620">
    <property type="entry name" value="q2cbj1_9rhob like domain"/>
    <property type="match status" value="1"/>
</dbReference>
<dbReference type="InterPro" id="IPR005123">
    <property type="entry name" value="Oxoglu/Fe-dep_dioxygenase_dom"/>
</dbReference>
<dbReference type="GO" id="GO:0051213">
    <property type="term" value="F:dioxygenase activity"/>
    <property type="evidence" value="ECO:0007669"/>
    <property type="project" value="UniProtKB-KW"/>
</dbReference>
<gene>
    <name evidence="4" type="ORF">MVEN_00687300</name>
</gene>
<keyword evidence="4" id="KW-0223">Dioxygenase</keyword>
<dbReference type="PROSITE" id="PS51471">
    <property type="entry name" value="FE2OG_OXY"/>
    <property type="match status" value="1"/>
</dbReference>
<reference evidence="4" key="1">
    <citation type="submission" date="2020-05" db="EMBL/GenBank/DDBJ databases">
        <title>Mycena genomes resolve the evolution of fungal bioluminescence.</title>
        <authorList>
            <person name="Tsai I.J."/>
        </authorList>
    </citation>
    <scope>NUCLEOTIDE SEQUENCE</scope>
    <source>
        <strain evidence="4">CCC161011</strain>
    </source>
</reference>
<comment type="caution">
    <text evidence="4">The sequence shown here is derived from an EMBL/GenBank/DDBJ whole genome shotgun (WGS) entry which is preliminary data.</text>
</comment>
<evidence type="ECO:0000259" key="3">
    <source>
        <dbReference type="PROSITE" id="PS51471"/>
    </source>
</evidence>
<keyword evidence="1" id="KW-0479">Metal-binding</keyword>
<evidence type="ECO:0000313" key="4">
    <source>
        <dbReference type="EMBL" id="KAF7359634.1"/>
    </source>
</evidence>
<evidence type="ECO:0000313" key="5">
    <source>
        <dbReference type="Proteomes" id="UP000620124"/>
    </source>
</evidence>
<dbReference type="PANTHER" id="PTHR33099">
    <property type="entry name" value="FE2OG DIOXYGENASE DOMAIN-CONTAINING PROTEIN"/>
    <property type="match status" value="1"/>
</dbReference>
<evidence type="ECO:0000256" key="2">
    <source>
        <dbReference type="SAM" id="MobiDB-lite"/>
    </source>
</evidence>
<dbReference type="InterPro" id="IPR044862">
    <property type="entry name" value="Pro_4_hyd_alph_FE2OG_OXY"/>
</dbReference>
<dbReference type="AlphaFoldDB" id="A0A8H7D2G4"/>
<protein>
    <submittedName>
        <fullName evidence="4">Fe2OG dioxygenase domain-containing protein</fullName>
    </submittedName>
</protein>
<dbReference type="PANTHER" id="PTHR33099:SF14">
    <property type="entry name" value="PROLYL 4-HYDROXYLASE ALPHA SUBUNIT FE(2+) 2OG DIOXYGENASE DOMAIN-CONTAINING PROTEIN"/>
    <property type="match status" value="1"/>
</dbReference>
<evidence type="ECO:0000256" key="1">
    <source>
        <dbReference type="RuleBase" id="RU003682"/>
    </source>
</evidence>
<sequence length="452" mass="49636">MPSSGSQASDVSPEAEATPVADAGTIKQHLKTLKRSLKHSVPYTGGVHPVKADDLVVYYDVEGKPNPRRIDLETATEEALVALESACDKATFGFDQADVLDETYRKAGKIDLTRFASRLDVVSSGLLDAISPDLLAGQSVDSDKVLRAELYKLNVYGPGSFFKAHRDTPRGEDMIGSLVVIFPTEHTGGELTLEHDGTNWTFDAAAKLSEAKSSSSLAYIAFYSDVTHAVEPVRTGYRVTLTYNLFLSDRTNLVVLGERIVPSPEQEFEEALRALLENPAFLPQGGFLAYGLSHQYPIPTSVAKGSRLGHVLQLLKGSDARIRTVSERIGLETRVKMLYDSGEKHWEPLSGHDVVADDILDTEHVYDNEDYSNERMKQLEKKAGMMRESSVEPMDPVEAAVPMHWVTRITEKNKVGSAYMAYGNNVSLEHVYGNAALFVTVPAFGEGLRRQA</sequence>
<proteinExistence type="inferred from homology"/>
<feature type="domain" description="Fe2OG dioxygenase" evidence="3">
    <location>
        <begin position="141"/>
        <end position="249"/>
    </location>
</feature>
<dbReference type="Proteomes" id="UP000620124">
    <property type="component" value="Unassembled WGS sequence"/>
</dbReference>
<dbReference type="EMBL" id="JACAZI010000005">
    <property type="protein sequence ID" value="KAF7359634.1"/>
    <property type="molecule type" value="Genomic_DNA"/>
</dbReference>
<feature type="region of interest" description="Disordered" evidence="2">
    <location>
        <begin position="1"/>
        <end position="23"/>
    </location>
</feature>
<accession>A0A8H7D2G4</accession>
<keyword evidence="5" id="KW-1185">Reference proteome</keyword>
<organism evidence="4 5">
    <name type="scientific">Mycena venus</name>
    <dbReference type="NCBI Taxonomy" id="2733690"/>
    <lineage>
        <taxon>Eukaryota</taxon>
        <taxon>Fungi</taxon>
        <taxon>Dikarya</taxon>
        <taxon>Basidiomycota</taxon>
        <taxon>Agaricomycotina</taxon>
        <taxon>Agaricomycetes</taxon>
        <taxon>Agaricomycetidae</taxon>
        <taxon>Agaricales</taxon>
        <taxon>Marasmiineae</taxon>
        <taxon>Mycenaceae</taxon>
        <taxon>Mycena</taxon>
    </lineage>
</organism>